<dbReference type="AlphaFoldDB" id="A0AAW2ZZU0"/>
<evidence type="ECO:0000313" key="3">
    <source>
        <dbReference type="Proteomes" id="UP001500131"/>
    </source>
</evidence>
<feature type="compositionally biased region" description="Polar residues" evidence="1">
    <location>
        <begin position="448"/>
        <end position="459"/>
    </location>
</feature>
<feature type="region of interest" description="Disordered" evidence="1">
    <location>
        <begin position="341"/>
        <end position="362"/>
    </location>
</feature>
<feature type="compositionally biased region" description="Polar residues" evidence="1">
    <location>
        <begin position="29"/>
        <end position="46"/>
    </location>
</feature>
<gene>
    <name evidence="2" type="ORF">Q4I31_007212</name>
</gene>
<feature type="compositionally biased region" description="Basic and acidic residues" evidence="1">
    <location>
        <begin position="391"/>
        <end position="402"/>
    </location>
</feature>
<feature type="compositionally biased region" description="Basic and acidic residues" evidence="1">
    <location>
        <begin position="14"/>
        <end position="24"/>
    </location>
</feature>
<dbReference type="Proteomes" id="UP001500131">
    <property type="component" value="Unassembled WGS sequence"/>
</dbReference>
<evidence type="ECO:0000256" key="1">
    <source>
        <dbReference type="SAM" id="MobiDB-lite"/>
    </source>
</evidence>
<proteinExistence type="predicted"/>
<feature type="region of interest" description="Disordered" evidence="1">
    <location>
        <begin position="251"/>
        <end position="272"/>
    </location>
</feature>
<protein>
    <submittedName>
        <fullName evidence="2">Uncharacterized protein</fullName>
    </submittedName>
</protein>
<feature type="region of interest" description="Disordered" evidence="1">
    <location>
        <begin position="381"/>
        <end position="478"/>
    </location>
</feature>
<sequence length="1036" mass="111753">MGRRKPTQPVETEVMQRHQSEYKRRGSFTACNTGPNQNKNSGNQEPSGGGGDLAREHNSHLSRNGLKNGTSFRRLPQDQGGGGPAPYTSFNFISSPQQQQQQQQQQPQRQGMRGTSSAYLISPMNVQTSGSDSTPRHHHNGFIPPSGRSESPSLAHSKSQVLCTADGATQQPQQQYFHHPSPQSYDKNSSQHTQNAQGQPYLPYGGNYESLPPQQLIHLRNLPPLPHVMTPQGPMAPPPLYLFAMQGCPLAPGMPPQQQRQRCEPPGSSNRAVPPQHYAVSGSAMSSALQPTLARRPSFIATKGRTVNIAPSAVPPTVVDPRAGTTGGTRLTRAHSILKHTSSFKKQAHPTSEGAKVGQKELTMDQRLHEREQERLRLQQEMQARMASEQSAREQRLRELQHRKVPQNVVPESLANASPRVQAGLPKSGFHSGDSVSESCRVPASKPVPSSQLPTSVQSLPGRPTGSVPFSKASQRHPVSKLVARSPASGESPGMAALVEGHSNLPASDGADNLTMLDPKGNGKVAASGVGAAAVVAKSKGPARGASATATAEAPAVAMQQLWHRCLSLVLYEIPLRCTKTVKNDEEQIDDSKFPVRLFGSTLRVTDAAKQTSTEYQLDELVTHRRGSTNVESNLLEKVGEVLIEGYSASVLSLDSKGLCKSTSAFDSAAWLAKQRLLMNVLRRVKGMQSVYSEQVGSGDFFEAAFSFAIVKKVSSQQAAVWNITSVATAQRTYGVVDLLQPEPTVLQLKMDGCVLFGHRIAGVEYRALRSEAEFKTVLTSAQVNANIVLGRLADAVAADPDNEAAANEQESVLQVITCVLTHRKTGPVSLQEQMAEPAEAVYKREAEKDVMSSDDEDDTDLPTAFRSHNVPSGSSDIIMNCLTCIGAQQSHGLWAAALERNQRIVPTALFETAFGGPAYTVILASMDPTKVESAAALDTQSAMSLKLHRRPLNGSARRFIQCSKYVTVALQTKLSGTIPPSDAQQRDLKAEIHKRSMGLDSLGKMLSSLETNGFSVSGTTSFAQVHRAEACARKS</sequence>
<feature type="compositionally biased region" description="Polar residues" evidence="1">
    <location>
        <begin position="61"/>
        <end position="71"/>
    </location>
</feature>
<accession>A0AAW2ZZU0</accession>
<name>A0AAW2ZZU0_9TRYP</name>
<dbReference type="PANTHER" id="PTHR35615:SF6">
    <property type="entry name" value="KINESIN MOTOR DOMAIN-CONTAINING PROTEIN"/>
    <property type="match status" value="1"/>
</dbReference>
<feature type="compositionally biased region" description="Polar residues" evidence="1">
    <location>
        <begin position="113"/>
        <end position="133"/>
    </location>
</feature>
<feature type="region of interest" description="Disordered" evidence="1">
    <location>
        <begin position="312"/>
        <end position="331"/>
    </location>
</feature>
<evidence type="ECO:0000313" key="2">
    <source>
        <dbReference type="EMBL" id="KAL0495962.1"/>
    </source>
</evidence>
<feature type="region of interest" description="Disordered" evidence="1">
    <location>
        <begin position="1"/>
        <end position="209"/>
    </location>
</feature>
<feature type="compositionally biased region" description="Low complexity" evidence="1">
    <location>
        <begin position="256"/>
        <end position="266"/>
    </location>
</feature>
<dbReference type="PANTHER" id="PTHR35615">
    <property type="entry name" value="PRESENT IN THE OUTER MITOCHONDRIAL MEMBRANE PROTEOME 22-RELATED"/>
    <property type="match status" value="1"/>
</dbReference>
<keyword evidence="3" id="KW-1185">Reference proteome</keyword>
<feature type="compositionally biased region" description="Low complexity" evidence="1">
    <location>
        <begin position="96"/>
        <end position="110"/>
    </location>
</feature>
<feature type="compositionally biased region" description="Polar residues" evidence="1">
    <location>
        <begin position="148"/>
        <end position="198"/>
    </location>
</feature>
<reference evidence="2 3" key="1">
    <citation type="submission" date="2024-02" db="EMBL/GenBank/DDBJ databases">
        <title>FIRST GENOME SEQUENCES OF Leishmania (Viannia) shawi, Leishmania (Viannia) lindenbergi AND Leishmania (Viannia) utingensis.</title>
        <authorList>
            <person name="Resadore F."/>
            <person name="Custodio M.G.F."/>
            <person name="Boite M.C."/>
            <person name="Cupolillo E."/>
            <person name="Ferreira G.E.M."/>
        </authorList>
    </citation>
    <scope>NUCLEOTIDE SEQUENCE [LARGE SCALE GENOMIC DNA]</scope>
    <source>
        <strain evidence="2 3">MHOM/BR/1966/M15733</strain>
    </source>
</reference>
<feature type="compositionally biased region" description="Low complexity" evidence="1">
    <location>
        <begin position="322"/>
        <end position="331"/>
    </location>
</feature>
<dbReference type="EMBL" id="JBAMZK010000035">
    <property type="protein sequence ID" value="KAL0495962.1"/>
    <property type="molecule type" value="Genomic_DNA"/>
</dbReference>
<comment type="caution">
    <text evidence="2">The sequence shown here is derived from an EMBL/GenBank/DDBJ whole genome shotgun (WGS) entry which is preliminary data.</text>
</comment>
<organism evidence="2 3">
    <name type="scientific">Leishmania lindenbergi</name>
    <dbReference type="NCBI Taxonomy" id="651832"/>
    <lineage>
        <taxon>Eukaryota</taxon>
        <taxon>Discoba</taxon>
        <taxon>Euglenozoa</taxon>
        <taxon>Kinetoplastea</taxon>
        <taxon>Metakinetoplastina</taxon>
        <taxon>Trypanosomatida</taxon>
        <taxon>Trypanosomatidae</taxon>
        <taxon>Leishmaniinae</taxon>
        <taxon>Leishmania</taxon>
    </lineage>
</organism>